<dbReference type="OrthoDB" id="5999392at2"/>
<name>A0A4S2D9X0_STEMA</name>
<evidence type="ECO:0000313" key="2">
    <source>
        <dbReference type="EMBL" id="TGY37344.1"/>
    </source>
</evidence>
<reference evidence="2 3" key="1">
    <citation type="submission" date="2019-04" db="EMBL/GenBank/DDBJ databases">
        <title>Microbes associate with the intestines of laboratory mice.</title>
        <authorList>
            <person name="Navarre W."/>
            <person name="Wong E."/>
            <person name="Huang K."/>
            <person name="Tropini C."/>
            <person name="Ng K."/>
            <person name="Yu B."/>
        </authorList>
    </citation>
    <scope>NUCLEOTIDE SEQUENCE [LARGE SCALE GENOMIC DNA]</scope>
    <source>
        <strain evidence="2 3">NM62_B4-13</strain>
    </source>
</reference>
<dbReference type="RefSeq" id="WP_017356547.1">
    <property type="nucleotide sequence ID" value="NZ_SRYW01000001.1"/>
</dbReference>
<dbReference type="AlphaFoldDB" id="A0A4S2D9X0"/>
<keyword evidence="1" id="KW-1133">Transmembrane helix</keyword>
<dbReference type="Proteomes" id="UP000306631">
    <property type="component" value="Unassembled WGS sequence"/>
</dbReference>
<keyword evidence="1" id="KW-0812">Transmembrane</keyword>
<evidence type="ECO:0000313" key="3">
    <source>
        <dbReference type="Proteomes" id="UP000306631"/>
    </source>
</evidence>
<organism evidence="2 3">
    <name type="scientific">Stenotrophomonas maltophilia</name>
    <name type="common">Pseudomonas maltophilia</name>
    <name type="synonym">Xanthomonas maltophilia</name>
    <dbReference type="NCBI Taxonomy" id="40324"/>
    <lineage>
        <taxon>Bacteria</taxon>
        <taxon>Pseudomonadati</taxon>
        <taxon>Pseudomonadota</taxon>
        <taxon>Gammaproteobacteria</taxon>
        <taxon>Lysobacterales</taxon>
        <taxon>Lysobacteraceae</taxon>
        <taxon>Stenotrophomonas</taxon>
        <taxon>Stenotrophomonas maltophilia group</taxon>
    </lineage>
</organism>
<accession>A0A4S2D9X0</accession>
<dbReference type="EMBL" id="SRYW01000001">
    <property type="protein sequence ID" value="TGY37344.1"/>
    <property type="molecule type" value="Genomic_DNA"/>
</dbReference>
<protein>
    <submittedName>
        <fullName evidence="2">Uncharacterized protein</fullName>
    </submittedName>
</protein>
<feature type="transmembrane region" description="Helical" evidence="1">
    <location>
        <begin position="65"/>
        <end position="85"/>
    </location>
</feature>
<gene>
    <name evidence="2" type="ORF">E5352_01935</name>
</gene>
<proteinExistence type="predicted"/>
<sequence length="177" mass="19066">MNEHDDLSARLRALPDQRVPPARVWQGIAAQLHEEAQLRRLDAVPAAVPADAVTAERARRRPRRWALGVGLGLAAALAVLVVVPMPTPHTPPPSMLQRQADVLAGEYQQAMAALPAATLPGDYQPALHELDASARSIRAAIAENPRSGYLLGQLQRTYALRLELTQQAVMAATGMPT</sequence>
<comment type="caution">
    <text evidence="2">The sequence shown here is derived from an EMBL/GenBank/DDBJ whole genome shotgun (WGS) entry which is preliminary data.</text>
</comment>
<keyword evidence="1" id="KW-0472">Membrane</keyword>
<evidence type="ECO:0000256" key="1">
    <source>
        <dbReference type="SAM" id="Phobius"/>
    </source>
</evidence>